<evidence type="ECO:0000313" key="12">
    <source>
        <dbReference type="Proteomes" id="UP000182998"/>
    </source>
</evidence>
<keyword evidence="12" id="KW-1185">Reference proteome</keyword>
<dbReference type="RefSeq" id="WP_045098881.1">
    <property type="nucleotide sequence ID" value="NZ_CP020614.1"/>
</dbReference>
<evidence type="ECO:0000313" key="10">
    <source>
        <dbReference type="EMBL" id="SCX79529.1"/>
    </source>
</evidence>
<keyword evidence="4" id="KW-0520">NAD</keyword>
<evidence type="ECO:0000256" key="1">
    <source>
        <dbReference type="ARBA" id="ARBA00005854"/>
    </source>
</evidence>
<dbReference type="Pfam" id="PF00389">
    <property type="entry name" value="2-Hacid_dh"/>
    <property type="match status" value="1"/>
</dbReference>
<dbReference type="GO" id="GO:0005737">
    <property type="term" value="C:cytoplasm"/>
    <property type="evidence" value="ECO:0007669"/>
    <property type="project" value="InterPro"/>
</dbReference>
<evidence type="ECO:0000313" key="11">
    <source>
        <dbReference type="Proteomes" id="UP000032414"/>
    </source>
</evidence>
<dbReference type="EMBL" id="FMVN01000001">
    <property type="protein sequence ID" value="SCX79529.1"/>
    <property type="molecule type" value="Genomic_DNA"/>
</dbReference>
<reference evidence="9" key="2">
    <citation type="submission" date="2014-09" db="EMBL/GenBank/DDBJ databases">
        <authorList>
            <person name="GOMEZ-VALERO Laura"/>
        </authorList>
    </citation>
    <scope>NUCLEOTIDE SEQUENCE</scope>
    <source>
        <strain evidence="9">ATCC33218</strain>
    </source>
</reference>
<protein>
    <submittedName>
        <fullName evidence="9">Erythronate-4-phosphate dehydrogenase</fullName>
        <ecNumber evidence="9">1.1.1.290</ecNumber>
    </submittedName>
</protein>
<evidence type="ECO:0000256" key="3">
    <source>
        <dbReference type="ARBA" id="ARBA00023002"/>
    </source>
</evidence>
<dbReference type="SUPFAM" id="SSF51735">
    <property type="entry name" value="NAD(P)-binding Rossmann-fold domains"/>
    <property type="match status" value="1"/>
</dbReference>
<evidence type="ECO:0000256" key="5">
    <source>
        <dbReference type="ARBA" id="ARBA00023096"/>
    </source>
</evidence>
<feature type="domain" description="D-isomer specific 2-hydroxyacid dehydrogenase catalytic" evidence="7">
    <location>
        <begin position="20"/>
        <end position="268"/>
    </location>
</feature>
<dbReference type="GO" id="GO:0051287">
    <property type="term" value="F:NAD binding"/>
    <property type="evidence" value="ECO:0007669"/>
    <property type="project" value="InterPro"/>
</dbReference>
<reference evidence="10 12" key="3">
    <citation type="submission" date="2016-10" db="EMBL/GenBank/DDBJ databases">
        <authorList>
            <person name="Varghese N."/>
            <person name="Submissions S."/>
        </authorList>
    </citation>
    <scope>NUCLEOTIDE SEQUENCE [LARGE SCALE GENOMIC DNA]</scope>
    <source>
        <strain evidence="10 12">ATCC 33218</strain>
    </source>
</reference>
<dbReference type="EC" id="1.1.1.290" evidence="9"/>
<dbReference type="InterPro" id="IPR006140">
    <property type="entry name" value="D-isomer_DH_NAD-bd"/>
</dbReference>
<dbReference type="PANTHER" id="PTHR43761">
    <property type="entry name" value="D-ISOMER SPECIFIC 2-HYDROXYACID DEHYDROGENASE FAMILY PROTEIN (AFU_ORTHOLOGUE AFUA_1G13630)"/>
    <property type="match status" value="1"/>
</dbReference>
<dbReference type="PANTHER" id="PTHR43761:SF1">
    <property type="entry name" value="D-ISOMER SPECIFIC 2-HYDROXYACID DEHYDROGENASE CATALYTIC DOMAIN-CONTAINING PROTEIN-RELATED"/>
    <property type="match status" value="1"/>
</dbReference>
<accession>A0A098GES8</accession>
<dbReference type="SUPFAM" id="SSF52283">
    <property type="entry name" value="Formate/glycerate dehydrogenase catalytic domain-like"/>
    <property type="match status" value="1"/>
</dbReference>
<sequence>MKILADASLPELVEAFPKPFELSTYLHANEIPNLLKDQQILLCRSTLQVNESLLKGHSLRYVATASSGTDHIDSLYLINNAIELIDAKGSNAVAVADYVIASLAFLQKYKGFSGLKAGVIGVGEVGEKVVKRLAAAGMEVHSYDPLRSENDPHFFSCTLDTITQCDLVCIHANLHDNPPYSSRNLFDKRLLNRLKPNAVIINASRGGIVNEEALLQQKKPIIYCTDVYYNEPDINPEIIRLATLCTPHIAGHSLEAKCEAVRMVSRKLHTRLHLSSPTFSEPAIEATNLSNTFKHWQDIALHLYNPFEETNFMKSANNLQQSFLNLRKAHQKRHDFCRYPLPFIDEQIKEILGL</sequence>
<dbReference type="CDD" id="cd12158">
    <property type="entry name" value="ErythrP_dh"/>
    <property type="match status" value="1"/>
</dbReference>
<dbReference type="Pfam" id="PF02826">
    <property type="entry name" value="2-Hacid_dh_C"/>
    <property type="match status" value="1"/>
</dbReference>
<evidence type="ECO:0000256" key="6">
    <source>
        <dbReference type="RuleBase" id="RU003719"/>
    </source>
</evidence>
<dbReference type="PATRIC" id="fig|451.8.peg.1832"/>
<evidence type="ECO:0000259" key="7">
    <source>
        <dbReference type="Pfam" id="PF00389"/>
    </source>
</evidence>
<dbReference type="EMBL" id="LN614830">
    <property type="protein sequence ID" value="CEG60475.1"/>
    <property type="molecule type" value="Genomic_DNA"/>
</dbReference>
<keyword evidence="3 6" id="KW-0560">Oxidoreductase</keyword>
<dbReference type="GO" id="GO:0008615">
    <property type="term" value="P:pyridoxine biosynthetic process"/>
    <property type="evidence" value="ECO:0007669"/>
    <property type="project" value="UniProtKB-KW"/>
</dbReference>
<keyword evidence="2" id="KW-0963">Cytoplasm</keyword>
<dbReference type="STRING" id="451.B6N58_09695"/>
<dbReference type="Proteomes" id="UP000032414">
    <property type="component" value="Chromosome I"/>
</dbReference>
<dbReference type="GO" id="GO:0033711">
    <property type="term" value="F:4-phosphoerythronate dehydrogenase activity"/>
    <property type="evidence" value="ECO:0007669"/>
    <property type="project" value="UniProtKB-EC"/>
</dbReference>
<proteinExistence type="inferred from homology"/>
<dbReference type="OrthoDB" id="9770208at2"/>
<dbReference type="InterPro" id="IPR050418">
    <property type="entry name" value="D-iso_2-hydroxyacid_DH_PdxB"/>
</dbReference>
<name>A0A098GES8_LEGMI</name>
<evidence type="ECO:0000259" key="8">
    <source>
        <dbReference type="Pfam" id="PF02826"/>
    </source>
</evidence>
<dbReference type="InterPro" id="IPR006139">
    <property type="entry name" value="D-isomer_2_OHA_DH_cat_dom"/>
</dbReference>
<organism evidence="9 11">
    <name type="scientific">Legionella micdadei</name>
    <name type="common">Tatlockia micdadei</name>
    <dbReference type="NCBI Taxonomy" id="451"/>
    <lineage>
        <taxon>Bacteria</taxon>
        <taxon>Pseudomonadati</taxon>
        <taxon>Pseudomonadota</taxon>
        <taxon>Gammaproteobacteria</taxon>
        <taxon>Legionellales</taxon>
        <taxon>Legionellaceae</taxon>
        <taxon>Legionella</taxon>
    </lineage>
</organism>
<keyword evidence="5" id="KW-0664">Pyridoxine biosynthesis</keyword>
<dbReference type="KEGG" id="tmc:LMI_1161"/>
<dbReference type="InterPro" id="IPR029753">
    <property type="entry name" value="D-isomer_DH_CS"/>
</dbReference>
<evidence type="ECO:0000256" key="4">
    <source>
        <dbReference type="ARBA" id="ARBA00023027"/>
    </source>
</evidence>
<dbReference type="AlphaFoldDB" id="A0A098GES8"/>
<gene>
    <name evidence="9" type="primary">pdxB</name>
    <name evidence="9" type="ORF">LMI_1161</name>
    <name evidence="10" type="ORF">SAMN02982997_00054</name>
</gene>
<feature type="domain" description="D-isomer specific 2-hydroxyacid dehydrogenase NAD-binding" evidence="8">
    <location>
        <begin position="110"/>
        <end position="250"/>
    </location>
</feature>
<dbReference type="InterPro" id="IPR036291">
    <property type="entry name" value="NAD(P)-bd_dom_sf"/>
</dbReference>
<dbReference type="PROSITE" id="PS00671">
    <property type="entry name" value="D_2_HYDROXYACID_DH_3"/>
    <property type="match status" value="1"/>
</dbReference>
<comment type="similarity">
    <text evidence="1 6">Belongs to the D-isomer specific 2-hydroxyacid dehydrogenase family.</text>
</comment>
<dbReference type="Proteomes" id="UP000182998">
    <property type="component" value="Unassembled WGS sequence"/>
</dbReference>
<dbReference type="HOGENOM" id="CLU_019796_4_0_6"/>
<evidence type="ECO:0000256" key="2">
    <source>
        <dbReference type="ARBA" id="ARBA00022490"/>
    </source>
</evidence>
<dbReference type="InterPro" id="IPR020921">
    <property type="entry name" value="Erythronate-4-P_DHase"/>
</dbReference>
<dbReference type="Gene3D" id="3.40.50.720">
    <property type="entry name" value="NAD(P)-binding Rossmann-like Domain"/>
    <property type="match status" value="2"/>
</dbReference>
<evidence type="ECO:0000313" key="9">
    <source>
        <dbReference type="EMBL" id="CEG60475.1"/>
    </source>
</evidence>
<reference evidence="11" key="1">
    <citation type="submission" date="2014-09" db="EMBL/GenBank/DDBJ databases">
        <authorList>
            <person name="Gomez-Valero L."/>
        </authorList>
    </citation>
    <scope>NUCLEOTIDE SEQUENCE [LARGE SCALE GENOMIC DNA]</scope>
    <source>
        <strain evidence="11">ATCC33218</strain>
    </source>
</reference>